<gene>
    <name evidence="1" type="ORF">EUGRSUZ_B03756</name>
</gene>
<dbReference type="Gramene" id="KCW87243">
    <property type="protein sequence ID" value="KCW87243"/>
    <property type="gene ID" value="EUGRSUZ_B03756"/>
</dbReference>
<reference evidence="1" key="1">
    <citation type="submission" date="2013-07" db="EMBL/GenBank/DDBJ databases">
        <title>The genome of Eucalyptus grandis.</title>
        <authorList>
            <person name="Schmutz J."/>
            <person name="Hayes R."/>
            <person name="Myburg A."/>
            <person name="Tuskan G."/>
            <person name="Grattapaglia D."/>
            <person name="Rokhsar D.S."/>
        </authorList>
    </citation>
    <scope>NUCLEOTIDE SEQUENCE</scope>
    <source>
        <tissue evidence="1">Leaf extractions</tissue>
    </source>
</reference>
<evidence type="ECO:0000313" key="1">
    <source>
        <dbReference type="EMBL" id="KCW87243.1"/>
    </source>
</evidence>
<dbReference type="EMBL" id="KK198754">
    <property type="protein sequence ID" value="KCW87243.1"/>
    <property type="molecule type" value="Genomic_DNA"/>
</dbReference>
<proteinExistence type="predicted"/>
<organism evidence="1">
    <name type="scientific">Eucalyptus grandis</name>
    <name type="common">Flooded gum</name>
    <dbReference type="NCBI Taxonomy" id="71139"/>
    <lineage>
        <taxon>Eukaryota</taxon>
        <taxon>Viridiplantae</taxon>
        <taxon>Streptophyta</taxon>
        <taxon>Embryophyta</taxon>
        <taxon>Tracheophyta</taxon>
        <taxon>Spermatophyta</taxon>
        <taxon>Magnoliopsida</taxon>
        <taxon>eudicotyledons</taxon>
        <taxon>Gunneridae</taxon>
        <taxon>Pentapetalae</taxon>
        <taxon>rosids</taxon>
        <taxon>malvids</taxon>
        <taxon>Myrtales</taxon>
        <taxon>Myrtaceae</taxon>
        <taxon>Myrtoideae</taxon>
        <taxon>Eucalypteae</taxon>
        <taxon>Eucalyptus</taxon>
    </lineage>
</organism>
<dbReference type="InParanoid" id="A0A059D919"/>
<accession>A0A059D919</accession>
<sequence length="102" mass="11521">MAWVCCTHHVLCIPHLLSELWDSQSTILLRATGSERGKSNHEEVKTGEGDEIDCKLSEVRVQLPREPEAACNPTHGSRNQMVQIANCNRVHTYKLMPPLFIN</sequence>
<protein>
    <submittedName>
        <fullName evidence="1">Uncharacterized protein</fullName>
    </submittedName>
</protein>
<name>A0A059D919_EUCGR</name>
<dbReference type="AlphaFoldDB" id="A0A059D919"/>